<keyword evidence="1" id="KW-1133">Transmembrane helix</keyword>
<dbReference type="EMBL" id="HBFC01002953">
    <property type="protein sequence ID" value="CAD8698869.1"/>
    <property type="molecule type" value="Transcribed_RNA"/>
</dbReference>
<gene>
    <name evidence="2" type="ORF">MANT1106_LOCUS1550</name>
</gene>
<dbReference type="AlphaFoldDB" id="A0A7S0X2Z1"/>
<proteinExistence type="predicted"/>
<evidence type="ECO:0000313" key="2">
    <source>
        <dbReference type="EMBL" id="CAD8698869.1"/>
    </source>
</evidence>
<feature type="transmembrane region" description="Helical" evidence="1">
    <location>
        <begin position="61"/>
        <end position="82"/>
    </location>
</feature>
<evidence type="ECO:0000256" key="1">
    <source>
        <dbReference type="SAM" id="Phobius"/>
    </source>
</evidence>
<keyword evidence="1" id="KW-0472">Membrane</keyword>
<organism evidence="2">
    <name type="scientific">Mantoniella antarctica</name>
    <dbReference type="NCBI Taxonomy" id="81844"/>
    <lineage>
        <taxon>Eukaryota</taxon>
        <taxon>Viridiplantae</taxon>
        <taxon>Chlorophyta</taxon>
        <taxon>Mamiellophyceae</taxon>
        <taxon>Mamiellales</taxon>
        <taxon>Mamiellaceae</taxon>
        <taxon>Mantoniella</taxon>
    </lineage>
</organism>
<sequence length="133" mass="14680">MAAMAAVAAQHVVVVPRASVRRGRLGTAAPASLRPRRGLHTTRVSAQELAQVAIELDSEKITIIVATICGLGAGLGIPIFFVSQENRDKERLDEIRDLNRATLKATGEQMSEQEIDDLRPSRYLDRREFKDDD</sequence>
<protein>
    <submittedName>
        <fullName evidence="2">Uncharacterized protein</fullName>
    </submittedName>
</protein>
<name>A0A7S0X2Z1_9CHLO</name>
<reference evidence="2" key="1">
    <citation type="submission" date="2021-01" db="EMBL/GenBank/DDBJ databases">
        <authorList>
            <person name="Corre E."/>
            <person name="Pelletier E."/>
            <person name="Niang G."/>
            <person name="Scheremetjew M."/>
            <person name="Finn R."/>
            <person name="Kale V."/>
            <person name="Holt S."/>
            <person name="Cochrane G."/>
            <person name="Meng A."/>
            <person name="Brown T."/>
            <person name="Cohen L."/>
        </authorList>
    </citation>
    <scope>NUCLEOTIDE SEQUENCE</scope>
    <source>
        <strain evidence="2">SL-175</strain>
    </source>
</reference>
<accession>A0A7S0X2Z1</accession>
<keyword evidence="1" id="KW-0812">Transmembrane</keyword>